<dbReference type="HOGENOM" id="CLU_1381951_0_0_6"/>
<evidence type="ECO:0000313" key="4">
    <source>
        <dbReference type="Proteomes" id="UP000014585"/>
    </source>
</evidence>
<proteinExistence type="predicted"/>
<organism evidence="3 4">
    <name type="scientific">Cedecea davisae DSM 4568</name>
    <dbReference type="NCBI Taxonomy" id="566551"/>
    <lineage>
        <taxon>Bacteria</taxon>
        <taxon>Pseudomonadati</taxon>
        <taxon>Pseudomonadota</taxon>
        <taxon>Gammaproteobacteria</taxon>
        <taxon>Enterobacterales</taxon>
        <taxon>Enterobacteriaceae</taxon>
        <taxon>Cedecea</taxon>
    </lineage>
</organism>
<name>S3J2P1_9ENTR</name>
<dbReference type="Pfam" id="PF00196">
    <property type="entry name" value="GerE"/>
    <property type="match status" value="1"/>
</dbReference>
<gene>
    <name evidence="3" type="ORF">HMPREF0201_00723</name>
</gene>
<evidence type="ECO:0000313" key="3">
    <source>
        <dbReference type="EMBL" id="EPF20123.1"/>
    </source>
</evidence>
<accession>S3J2P1</accession>
<dbReference type="AlphaFoldDB" id="S3J2P1"/>
<keyword evidence="1" id="KW-0238">DNA-binding</keyword>
<evidence type="ECO:0000256" key="1">
    <source>
        <dbReference type="ARBA" id="ARBA00023125"/>
    </source>
</evidence>
<dbReference type="GO" id="GO:0003677">
    <property type="term" value="F:DNA binding"/>
    <property type="evidence" value="ECO:0007669"/>
    <property type="project" value="UniProtKB-KW"/>
</dbReference>
<dbReference type="PRINTS" id="PR00038">
    <property type="entry name" value="HTHLUXR"/>
</dbReference>
<dbReference type="PATRIC" id="fig|566551.4.peg.661"/>
<dbReference type="InterPro" id="IPR036388">
    <property type="entry name" value="WH-like_DNA-bd_sf"/>
</dbReference>
<dbReference type="SMART" id="SM00421">
    <property type="entry name" value="HTH_LUXR"/>
    <property type="match status" value="1"/>
</dbReference>
<sequence length="197" mass="23468">MILIAEDCSFTALGMRVYLKEKFSYPQKVSIVDTLQDVVTKLSEYPVHCVFLGADRVCNEWGQAELRRLVQRYRNTLFYILTEVRCTPINRLLVMADNLIIINRRDIRPVLDRMKAEHLYLSDNKSQLHRSDTFYVSRKETRILNLFFRGISHRVICNRLSIENKTLYSHLRNVMRRTHLVSMQQLYQIYKIKKIIP</sequence>
<dbReference type="InterPro" id="IPR000792">
    <property type="entry name" value="Tscrpt_reg_LuxR_C"/>
</dbReference>
<dbReference type="Proteomes" id="UP000014585">
    <property type="component" value="Unassembled WGS sequence"/>
</dbReference>
<protein>
    <recommendedName>
        <fullName evidence="2">HTH luxR-type domain-containing protein</fullName>
    </recommendedName>
</protein>
<comment type="caution">
    <text evidence="3">The sequence shown here is derived from an EMBL/GenBank/DDBJ whole genome shotgun (WGS) entry which is preliminary data.</text>
</comment>
<dbReference type="SUPFAM" id="SSF46894">
    <property type="entry name" value="C-terminal effector domain of the bipartite response regulators"/>
    <property type="match status" value="1"/>
</dbReference>
<dbReference type="Gene3D" id="1.10.10.10">
    <property type="entry name" value="Winged helix-like DNA-binding domain superfamily/Winged helix DNA-binding domain"/>
    <property type="match status" value="1"/>
</dbReference>
<dbReference type="EMBL" id="ATDT01000004">
    <property type="protein sequence ID" value="EPF20123.1"/>
    <property type="molecule type" value="Genomic_DNA"/>
</dbReference>
<reference evidence="3 4" key="1">
    <citation type="submission" date="2013-04" db="EMBL/GenBank/DDBJ databases">
        <authorList>
            <person name="Weinstock G."/>
            <person name="Sodergren E."/>
            <person name="Lobos E.A."/>
            <person name="Fulton L."/>
            <person name="Fulton R."/>
            <person name="Courtney L."/>
            <person name="Fronick C."/>
            <person name="O'Laughlin M."/>
            <person name="Godfrey J."/>
            <person name="Wilson R.M."/>
            <person name="Miner T."/>
            <person name="Farmer C."/>
            <person name="Delehaunty K."/>
            <person name="Cordes M."/>
            <person name="Minx P."/>
            <person name="Tomlinson C."/>
            <person name="Chen J."/>
            <person name="Wollam A."/>
            <person name="Pepin K.H."/>
            <person name="Palsikar V.B."/>
            <person name="Zhang X."/>
            <person name="Suruliraj S."/>
            <person name="Perna N.T."/>
            <person name="Plunkett G."/>
            <person name="Warren W."/>
            <person name="Mitreva M."/>
            <person name="Mardis E.R."/>
            <person name="Wilson R.K."/>
        </authorList>
    </citation>
    <scope>NUCLEOTIDE SEQUENCE [LARGE SCALE GENOMIC DNA]</scope>
    <source>
        <strain evidence="3 4">DSM 4568</strain>
    </source>
</reference>
<dbReference type="GO" id="GO:0006355">
    <property type="term" value="P:regulation of DNA-templated transcription"/>
    <property type="evidence" value="ECO:0007669"/>
    <property type="project" value="InterPro"/>
</dbReference>
<dbReference type="STRING" id="566551.HMPREF0201_00723"/>
<feature type="domain" description="HTH luxR-type" evidence="2">
    <location>
        <begin position="129"/>
        <end position="194"/>
    </location>
</feature>
<dbReference type="PROSITE" id="PS50043">
    <property type="entry name" value="HTH_LUXR_2"/>
    <property type="match status" value="1"/>
</dbReference>
<dbReference type="InterPro" id="IPR016032">
    <property type="entry name" value="Sig_transdc_resp-reg_C-effctor"/>
</dbReference>
<dbReference type="RefSeq" id="WP_016535062.1">
    <property type="nucleotide sequence ID" value="NZ_KE161030.1"/>
</dbReference>
<evidence type="ECO:0000259" key="2">
    <source>
        <dbReference type="PROSITE" id="PS50043"/>
    </source>
</evidence>